<protein>
    <submittedName>
        <fullName evidence="1">Uncharacterized protein</fullName>
    </submittedName>
</protein>
<proteinExistence type="predicted"/>
<accession>A0ACD3Z0T2</accession>
<name>A0ACD3Z0T2_FUSSC</name>
<dbReference type="EMBL" id="CP090033">
    <property type="protein sequence ID" value="UPK94854.1"/>
    <property type="molecule type" value="Genomic_DNA"/>
</dbReference>
<reference evidence="1" key="1">
    <citation type="submission" date="2021-11" db="EMBL/GenBank/DDBJ databases">
        <title>Fusarium solani-melongenae Genome sequencing and assembly.</title>
        <authorList>
            <person name="Xie S."/>
            <person name="Huang L."/>
            <person name="Zhang X."/>
        </authorList>
    </citation>
    <scope>NUCLEOTIDE SEQUENCE</scope>
    <source>
        <strain evidence="1">CRI 24-3</strain>
    </source>
</reference>
<evidence type="ECO:0000313" key="2">
    <source>
        <dbReference type="Proteomes" id="UP000830768"/>
    </source>
</evidence>
<keyword evidence="2" id="KW-1185">Reference proteome</keyword>
<gene>
    <name evidence="1" type="ORF">LCI18_005789</name>
</gene>
<evidence type="ECO:0000313" key="1">
    <source>
        <dbReference type="EMBL" id="UPK94854.1"/>
    </source>
</evidence>
<dbReference type="Proteomes" id="UP000830768">
    <property type="component" value="Chromosome 4"/>
</dbReference>
<sequence>MDLCTKQSKSDSSSASSSVSHFNATTLHYLSHVFRQGLEQGQKAWSNKMIREFLQYSQRQTVTPGSVELAARDHLDQESFLAWMASPNCNITNPPKAEDLTWPLASYFISSSHNTYLTGNQLLSDSSTQPYTGALRRGCRCVVDVVASWMSLRRGCRCVEIDVWDGRASVARSNSDRSFDRTQILKTRFERLFNKMKASFQDKHEDEAKGLGLELRNTISASSRTSSSHGSLSEKDKGLVIEPRVLHGYTLTREVSFRDVCVAIRDSAFAANDLLVIVSLEVHCCAEQQLVMVRIMREIWDSLLLEKPEVEPVELPSPDSLRNKLLIKVKYAPPEEPVSATSSDDEEGNKSVTSNKMTQELSSMGIYTCGMSFKALDTPEASNPMHVFSLSETKVQDVLDTHAYELFNHNRYYFMRTYPSSARIDSSNMKPSRFWRKGIQMVALNWQTWDTGMMINHGMFADTQGWSLKPPGYRPHLRGKPALNTINTKDIKLSITFYSGQNIPLPKGYTSPRKFSPYVNVELHVEGPGDDHGVESETYEREEKYTGFTTSHKGYDIDFQQDHINFPHIDGVLEELSWVSFQVMDEGFKWDELAGRVCIRLDRLGNGYRFVHLLDSRGTPTEGVILVNVEKIVT</sequence>
<organism evidence="1 2">
    <name type="scientific">Fusarium solani subsp. cucurbitae</name>
    <name type="common">Neocosmosporum cucurbitae</name>
    <dbReference type="NCBI Taxonomy" id="2747967"/>
    <lineage>
        <taxon>Eukaryota</taxon>
        <taxon>Fungi</taxon>
        <taxon>Dikarya</taxon>
        <taxon>Ascomycota</taxon>
        <taxon>Pezizomycotina</taxon>
        <taxon>Sordariomycetes</taxon>
        <taxon>Hypocreomycetidae</taxon>
        <taxon>Hypocreales</taxon>
        <taxon>Nectriaceae</taxon>
        <taxon>Fusarium</taxon>
        <taxon>Fusarium solani species complex</taxon>
    </lineage>
</organism>